<dbReference type="InterPro" id="IPR001478">
    <property type="entry name" value="PDZ"/>
</dbReference>
<dbReference type="EMBL" id="SKFH01000028">
    <property type="protein sequence ID" value="TCZ68326.1"/>
    <property type="molecule type" value="Genomic_DNA"/>
</dbReference>
<dbReference type="PANTHER" id="PTHR42837">
    <property type="entry name" value="REGULATOR OF SIGMA-E PROTEASE RSEP"/>
    <property type="match status" value="1"/>
</dbReference>
<dbReference type="GO" id="GO:0016020">
    <property type="term" value="C:membrane"/>
    <property type="evidence" value="ECO:0007669"/>
    <property type="project" value="UniProtKB-SubCell"/>
</dbReference>
<proteinExistence type="inferred from homology"/>
<dbReference type="InterPro" id="IPR041489">
    <property type="entry name" value="PDZ_6"/>
</dbReference>
<dbReference type="PANTHER" id="PTHR42837:SF2">
    <property type="entry name" value="MEMBRANE METALLOPROTEASE ARASP2, CHLOROPLASTIC-RELATED"/>
    <property type="match status" value="1"/>
</dbReference>
<evidence type="ECO:0000256" key="3">
    <source>
        <dbReference type="ARBA" id="ARBA00007931"/>
    </source>
</evidence>
<keyword evidence="4 13" id="KW-0645">Protease</keyword>
<feature type="transmembrane region" description="Helical" evidence="11">
    <location>
        <begin position="12"/>
        <end position="29"/>
    </location>
</feature>
<keyword evidence="7 11" id="KW-0862">Zinc</keyword>
<evidence type="ECO:0000256" key="7">
    <source>
        <dbReference type="ARBA" id="ARBA00022833"/>
    </source>
</evidence>
<organism evidence="13 14">
    <name type="scientific">Flaviaesturariibacter aridisoli</name>
    <dbReference type="NCBI Taxonomy" id="2545761"/>
    <lineage>
        <taxon>Bacteria</taxon>
        <taxon>Pseudomonadati</taxon>
        <taxon>Bacteroidota</taxon>
        <taxon>Chitinophagia</taxon>
        <taxon>Chitinophagales</taxon>
        <taxon>Chitinophagaceae</taxon>
        <taxon>Flaviaestuariibacter</taxon>
    </lineage>
</organism>
<evidence type="ECO:0000259" key="12">
    <source>
        <dbReference type="SMART" id="SM00228"/>
    </source>
</evidence>
<evidence type="ECO:0000256" key="9">
    <source>
        <dbReference type="ARBA" id="ARBA00023049"/>
    </source>
</evidence>
<feature type="transmembrane region" description="Helical" evidence="11">
    <location>
        <begin position="426"/>
        <end position="448"/>
    </location>
</feature>
<keyword evidence="8 11" id="KW-1133">Transmembrane helix</keyword>
<sequence>MHLLAINWAEIGVKAAQLILSFSILVVLHELGHFLPARWFGCRVEKFYLFFNPWFSLYKKKIGETEYGLGWIPFGGYVKISGMIDESMDTEQMKQPAQPWEFRSKPAWQRLIIMLGGVTVNVLLALVIFTGIAYKWGDTYLPPQNLHYGIAADSLAQSMGLRDGDIITHVGGKPVEDELQVPGLIVTKEATQVTVLRDGQPVVLPVPEGMISSLNSAKRASFIGIRHLAIVDTFTENSNAYKAGIREHDTVTSVDGKPITYFHEFRRIVSERAGKTVQVGVKRAGQNLVIPVPVAAIDGRGAIGVFPPPLDSMGFEIKTRHYTFAQSVPAGLHRAKNTLSMYTTGIKQLFTGKANPNDSLGSIFSFGKIFPGQWDWKSFWSLTALFSIILAFMNVLPIPGLDGGHALFTLYEMITGRKPGDKFMEYAQIVGFVLLISLMIYALGLDVWRMFK</sequence>
<evidence type="ECO:0000256" key="1">
    <source>
        <dbReference type="ARBA" id="ARBA00001947"/>
    </source>
</evidence>
<dbReference type="SUPFAM" id="SSF50156">
    <property type="entry name" value="PDZ domain-like"/>
    <property type="match status" value="2"/>
</dbReference>
<evidence type="ECO:0000256" key="2">
    <source>
        <dbReference type="ARBA" id="ARBA00004141"/>
    </source>
</evidence>
<evidence type="ECO:0000313" key="13">
    <source>
        <dbReference type="EMBL" id="TCZ68326.1"/>
    </source>
</evidence>
<comment type="subcellular location">
    <subcellularLocation>
        <location evidence="2">Membrane</location>
        <topology evidence="2">Multi-pass membrane protein</topology>
    </subcellularLocation>
</comment>
<dbReference type="CDD" id="cd06163">
    <property type="entry name" value="S2P-M50_PDZ_RseP-like"/>
    <property type="match status" value="1"/>
</dbReference>
<comment type="cofactor">
    <cofactor evidence="1 11">
        <name>Zn(2+)</name>
        <dbReference type="ChEBI" id="CHEBI:29105"/>
    </cofactor>
</comment>
<dbReference type="GO" id="GO:0006508">
    <property type="term" value="P:proteolysis"/>
    <property type="evidence" value="ECO:0007669"/>
    <property type="project" value="UniProtKB-KW"/>
</dbReference>
<dbReference type="Pfam" id="PF02163">
    <property type="entry name" value="Peptidase_M50"/>
    <property type="match status" value="1"/>
</dbReference>
<dbReference type="CDD" id="cd23081">
    <property type="entry name" value="cpPDZ_EcRseP-like"/>
    <property type="match status" value="1"/>
</dbReference>
<feature type="domain" description="PDZ" evidence="12">
    <location>
        <begin position="208"/>
        <end position="285"/>
    </location>
</feature>
<keyword evidence="9 11" id="KW-0482">Metalloprotease</keyword>
<keyword evidence="10 11" id="KW-0472">Membrane</keyword>
<dbReference type="GO" id="GO:0004222">
    <property type="term" value="F:metalloendopeptidase activity"/>
    <property type="evidence" value="ECO:0007669"/>
    <property type="project" value="InterPro"/>
</dbReference>
<dbReference type="InterPro" id="IPR036034">
    <property type="entry name" value="PDZ_sf"/>
</dbReference>
<comment type="caution">
    <text evidence="13">The sequence shown here is derived from an EMBL/GenBank/DDBJ whole genome shotgun (WGS) entry which is preliminary data.</text>
</comment>
<dbReference type="InterPro" id="IPR004387">
    <property type="entry name" value="Pept_M50_Zn"/>
</dbReference>
<dbReference type="NCBIfam" id="TIGR00054">
    <property type="entry name" value="RIP metalloprotease RseP"/>
    <property type="match status" value="1"/>
</dbReference>
<keyword evidence="14" id="KW-1185">Reference proteome</keyword>
<dbReference type="Gene3D" id="2.30.42.10">
    <property type="match status" value="2"/>
</dbReference>
<dbReference type="AlphaFoldDB" id="A0A4R4DYG5"/>
<gene>
    <name evidence="13" type="primary">rseP</name>
    <name evidence="13" type="ORF">E0486_14120</name>
</gene>
<dbReference type="EC" id="3.4.24.-" evidence="11"/>
<accession>A0A4R4DYG5</accession>
<evidence type="ECO:0000256" key="5">
    <source>
        <dbReference type="ARBA" id="ARBA00022692"/>
    </source>
</evidence>
<keyword evidence="6 11" id="KW-0378">Hydrolase</keyword>
<evidence type="ECO:0000256" key="6">
    <source>
        <dbReference type="ARBA" id="ARBA00022801"/>
    </source>
</evidence>
<protein>
    <recommendedName>
        <fullName evidence="11">Zinc metalloprotease</fullName>
        <ecNumber evidence="11">3.4.24.-</ecNumber>
    </recommendedName>
</protein>
<evidence type="ECO:0000256" key="11">
    <source>
        <dbReference type="RuleBase" id="RU362031"/>
    </source>
</evidence>
<comment type="similarity">
    <text evidence="3 11">Belongs to the peptidase M50B family.</text>
</comment>
<feature type="transmembrane region" description="Helical" evidence="11">
    <location>
        <begin position="378"/>
        <end position="398"/>
    </location>
</feature>
<evidence type="ECO:0000256" key="10">
    <source>
        <dbReference type="ARBA" id="ARBA00023136"/>
    </source>
</evidence>
<dbReference type="GO" id="GO:0046872">
    <property type="term" value="F:metal ion binding"/>
    <property type="evidence" value="ECO:0007669"/>
    <property type="project" value="UniProtKB-KW"/>
</dbReference>
<dbReference type="RefSeq" id="WP_131852896.1">
    <property type="nucleotide sequence ID" value="NZ_SKFH01000028.1"/>
</dbReference>
<feature type="transmembrane region" description="Helical" evidence="11">
    <location>
        <begin position="111"/>
        <end position="134"/>
    </location>
</feature>
<reference evidence="13 14" key="1">
    <citation type="submission" date="2019-03" db="EMBL/GenBank/DDBJ databases">
        <authorList>
            <person name="Kim M.K.M."/>
        </authorList>
    </citation>
    <scope>NUCLEOTIDE SEQUENCE [LARGE SCALE GENOMIC DNA]</scope>
    <source>
        <strain evidence="13 14">17J68-15</strain>
    </source>
</reference>
<evidence type="ECO:0000313" key="14">
    <source>
        <dbReference type="Proteomes" id="UP000295164"/>
    </source>
</evidence>
<evidence type="ECO:0000256" key="4">
    <source>
        <dbReference type="ARBA" id="ARBA00022670"/>
    </source>
</evidence>
<keyword evidence="11" id="KW-0479">Metal-binding</keyword>
<keyword evidence="5 11" id="KW-0812">Transmembrane</keyword>
<dbReference type="InterPro" id="IPR008915">
    <property type="entry name" value="Peptidase_M50"/>
</dbReference>
<dbReference type="Proteomes" id="UP000295164">
    <property type="component" value="Unassembled WGS sequence"/>
</dbReference>
<evidence type="ECO:0000256" key="8">
    <source>
        <dbReference type="ARBA" id="ARBA00022989"/>
    </source>
</evidence>
<dbReference type="SMART" id="SM00228">
    <property type="entry name" value="PDZ"/>
    <property type="match status" value="2"/>
</dbReference>
<name>A0A4R4DYG5_9BACT</name>
<dbReference type="Pfam" id="PF17820">
    <property type="entry name" value="PDZ_6"/>
    <property type="match status" value="2"/>
</dbReference>
<dbReference type="OrthoDB" id="9782003at2"/>
<feature type="domain" description="PDZ" evidence="12">
    <location>
        <begin position="125"/>
        <end position="199"/>
    </location>
</feature>